<dbReference type="RefSeq" id="XP_058330348.1">
    <property type="nucleotide sequence ID" value="XM_058474608.1"/>
</dbReference>
<proteinExistence type="predicted"/>
<feature type="compositionally biased region" description="Acidic residues" evidence="1">
    <location>
        <begin position="465"/>
        <end position="481"/>
    </location>
</feature>
<accession>A0A9W9NZ69</accession>
<feature type="region of interest" description="Disordered" evidence="1">
    <location>
        <begin position="415"/>
        <end position="434"/>
    </location>
</feature>
<feature type="domain" description="ZW10 C-terminal helical" evidence="2">
    <location>
        <begin position="696"/>
        <end position="844"/>
    </location>
</feature>
<name>A0A9W9NZ69_9EURO</name>
<organism evidence="3 4">
    <name type="scientific">Penicillium chermesinum</name>
    <dbReference type="NCBI Taxonomy" id="63820"/>
    <lineage>
        <taxon>Eukaryota</taxon>
        <taxon>Fungi</taxon>
        <taxon>Dikarya</taxon>
        <taxon>Ascomycota</taxon>
        <taxon>Pezizomycotina</taxon>
        <taxon>Eurotiomycetes</taxon>
        <taxon>Eurotiomycetidae</taxon>
        <taxon>Eurotiales</taxon>
        <taxon>Aspergillaceae</taxon>
        <taxon>Penicillium</taxon>
    </lineage>
</organism>
<feature type="compositionally biased region" description="Acidic residues" evidence="1">
    <location>
        <begin position="445"/>
        <end position="457"/>
    </location>
</feature>
<dbReference type="Pfam" id="PF22766">
    <property type="entry name" value="ZW10_C2"/>
    <property type="match status" value="1"/>
</dbReference>
<keyword evidence="4" id="KW-1185">Reference proteome</keyword>
<evidence type="ECO:0000259" key="2">
    <source>
        <dbReference type="Pfam" id="PF22766"/>
    </source>
</evidence>
<reference evidence="3" key="2">
    <citation type="journal article" date="2023" name="IMA Fungus">
        <title>Comparative genomic study of the Penicillium genus elucidates a diverse pangenome and 15 lateral gene transfer events.</title>
        <authorList>
            <person name="Petersen C."/>
            <person name="Sorensen T."/>
            <person name="Nielsen M.R."/>
            <person name="Sondergaard T.E."/>
            <person name="Sorensen J.L."/>
            <person name="Fitzpatrick D.A."/>
            <person name="Frisvad J.C."/>
            <person name="Nielsen K.L."/>
        </authorList>
    </citation>
    <scope>NUCLEOTIDE SEQUENCE</scope>
    <source>
        <strain evidence="3">IBT 19713</strain>
    </source>
</reference>
<dbReference type="GeneID" id="83201911"/>
<dbReference type="PANTHER" id="PTHR12205:SF0">
    <property type="entry name" value="CENTROMERE_KINETOCHORE PROTEIN ZW10 HOMOLOG"/>
    <property type="match status" value="1"/>
</dbReference>
<dbReference type="GO" id="GO:0005737">
    <property type="term" value="C:cytoplasm"/>
    <property type="evidence" value="ECO:0007669"/>
    <property type="project" value="GOC"/>
</dbReference>
<dbReference type="GO" id="GO:0007094">
    <property type="term" value="P:mitotic spindle assembly checkpoint signaling"/>
    <property type="evidence" value="ECO:0007669"/>
    <property type="project" value="TreeGrafter"/>
</dbReference>
<feature type="compositionally biased region" description="Acidic residues" evidence="1">
    <location>
        <begin position="496"/>
        <end position="516"/>
    </location>
</feature>
<reference evidence="3" key="1">
    <citation type="submission" date="2022-11" db="EMBL/GenBank/DDBJ databases">
        <authorList>
            <person name="Petersen C."/>
        </authorList>
    </citation>
    <scope>NUCLEOTIDE SEQUENCE</scope>
    <source>
        <strain evidence="3">IBT 19713</strain>
    </source>
</reference>
<gene>
    <name evidence="3" type="ORF">N7468_005311</name>
</gene>
<feature type="region of interest" description="Disordered" evidence="1">
    <location>
        <begin position="443"/>
        <end position="544"/>
    </location>
</feature>
<dbReference type="Proteomes" id="UP001150941">
    <property type="component" value="Unassembled WGS sequence"/>
</dbReference>
<evidence type="ECO:0000256" key="1">
    <source>
        <dbReference type="SAM" id="MobiDB-lite"/>
    </source>
</evidence>
<evidence type="ECO:0000313" key="4">
    <source>
        <dbReference type="Proteomes" id="UP001150941"/>
    </source>
</evidence>
<protein>
    <submittedName>
        <fullName evidence="3">Retrograde transport protein Dsl1 C-terminal</fullName>
    </submittedName>
</protein>
<dbReference type="OrthoDB" id="10251381at2759"/>
<evidence type="ECO:0000313" key="3">
    <source>
        <dbReference type="EMBL" id="KAJ5232355.1"/>
    </source>
</evidence>
<comment type="caution">
    <text evidence="3">The sequence shown here is derived from an EMBL/GenBank/DDBJ whole genome shotgun (WGS) entry which is preliminary data.</text>
</comment>
<dbReference type="GO" id="GO:1990423">
    <property type="term" value="C:RZZ complex"/>
    <property type="evidence" value="ECO:0007669"/>
    <property type="project" value="TreeGrafter"/>
</dbReference>
<dbReference type="Gene3D" id="1.10.357.150">
    <property type="match status" value="1"/>
</dbReference>
<dbReference type="EMBL" id="JAPQKS010000004">
    <property type="protein sequence ID" value="KAJ5232355.1"/>
    <property type="molecule type" value="Genomic_DNA"/>
</dbReference>
<dbReference type="PANTHER" id="PTHR12205">
    <property type="entry name" value="CENTROMERE/KINETOCHORE PROTEIN ZW10"/>
    <property type="match status" value="1"/>
</dbReference>
<dbReference type="GO" id="GO:0006888">
    <property type="term" value="P:endoplasmic reticulum to Golgi vesicle-mediated transport"/>
    <property type="evidence" value="ECO:0007669"/>
    <property type="project" value="TreeGrafter"/>
</dbReference>
<dbReference type="InterPro" id="IPR055148">
    <property type="entry name" value="ZW10_C_2"/>
</dbReference>
<feature type="compositionally biased region" description="Basic and acidic residues" evidence="1">
    <location>
        <begin position="420"/>
        <end position="430"/>
    </location>
</feature>
<dbReference type="InterPro" id="IPR046362">
    <property type="entry name" value="Zw10/DSL1_C_sf"/>
</dbReference>
<dbReference type="AlphaFoldDB" id="A0A9W9NZ69"/>
<sequence length="850" mass="93906">MSQNMEISQAVLGFVTDGAYPEERIVAAKFPAEALSQAVGTHFTSTRTGRSKPFMAPLPPPPGAPGLGRYATEISSLSRENTFDADDWIIQAKQLHADIERSRVTAREIVAQHEQTKPLRAKVEDAGAKVGLIETEIAFNQAVAETLEEVQQLFQQLAAVRAALASHQIAIAIENLEAAQAGLSKNASFSNTNVMDILLAEAAKRRNEVEEALRARWNQQLQINGSKGEFRIVNGDGPNSLDETIASFLQMGILESASENFQKNLAATIIDPFLLPRPDGCSRVVTITEAGIRLDPEFSKLTVSETLSRMIDVLNYLRQNLPPSILNTLPHSFISAVSSKTIKGRLSPRIPTTLDGLDDFETTLEHVLQFTRTIESWGWTGQEELVSWVNQAPRLWLTRRRIDSLDSVRKALAASQRTTKQVERVEKENVSQEDEALLENAADATADDWDANWDDEKDGTAAAQAEDEEDVSAWGLDEDEQPESKPEASNSTKGDDGDEDEDGDAWGWDEDDEVEKIDENMKPSSSAATEAPKDMATSQPASSREMTLKELYTITDIPDSILNIVQQQISDSRDISNPPHAKSRVASSGQGLLALPTLILAMFKATSSSFYSLQLKSGQMYLYNDSMYLASRVRELVDQDGLSRLSPDAEALENFGKFAYSKEMRTQSTIVTDLLDGAQGFGQCAEQPYKSECENAVSATVDRIREVYTEWQPILSHSALLQSIGSLLSSVINKIILDIEDLGDISEDQSKQLVSFCNQVSQLEALFKPETPSDAEALPVTALYVPGWLRFQYLINILESSLADIKFLWLEGELGLEFSTEEVIDLIEALFAESDHRRRAIAEIRRAPRG</sequence>